<keyword evidence="5 9" id="KW-0342">GTP-binding</keyword>
<feature type="binding site" evidence="9">
    <location>
        <begin position="108"/>
        <end position="115"/>
    </location>
    <ligand>
        <name>GTP</name>
        <dbReference type="ChEBI" id="CHEBI:37565"/>
    </ligand>
</feature>
<evidence type="ECO:0000256" key="8">
    <source>
        <dbReference type="ARBA" id="ARBA00048027"/>
    </source>
</evidence>
<dbReference type="Pfam" id="PF02881">
    <property type="entry name" value="SRP54_N"/>
    <property type="match status" value="1"/>
</dbReference>
<dbReference type="InterPro" id="IPR036891">
    <property type="entry name" value="Signal_recog_part_SRP54_M_sf"/>
</dbReference>
<evidence type="ECO:0000256" key="2">
    <source>
        <dbReference type="ARBA" id="ARBA00022741"/>
    </source>
</evidence>
<comment type="catalytic activity">
    <reaction evidence="8 9">
        <text>GTP + H2O = GDP + phosphate + H(+)</text>
        <dbReference type="Rhea" id="RHEA:19669"/>
        <dbReference type="ChEBI" id="CHEBI:15377"/>
        <dbReference type="ChEBI" id="CHEBI:15378"/>
        <dbReference type="ChEBI" id="CHEBI:37565"/>
        <dbReference type="ChEBI" id="CHEBI:43474"/>
        <dbReference type="ChEBI" id="CHEBI:58189"/>
        <dbReference type="EC" id="3.6.5.4"/>
    </reaction>
</comment>
<evidence type="ECO:0000256" key="1">
    <source>
        <dbReference type="ARBA" id="ARBA00005450"/>
    </source>
</evidence>
<evidence type="ECO:0000313" key="12">
    <source>
        <dbReference type="Proteomes" id="UP000188603"/>
    </source>
</evidence>
<evidence type="ECO:0000256" key="6">
    <source>
        <dbReference type="ARBA" id="ARBA00023135"/>
    </source>
</evidence>
<keyword evidence="6 9" id="KW-0733">Signal recognition particle</keyword>
<dbReference type="PANTHER" id="PTHR11564">
    <property type="entry name" value="SIGNAL RECOGNITION PARTICLE 54K PROTEIN SRP54"/>
    <property type="match status" value="1"/>
</dbReference>
<dbReference type="InterPro" id="IPR004780">
    <property type="entry name" value="SRP"/>
</dbReference>
<dbReference type="GO" id="GO:0008312">
    <property type="term" value="F:7S RNA binding"/>
    <property type="evidence" value="ECO:0007669"/>
    <property type="project" value="InterPro"/>
</dbReference>
<organism evidence="11 12">
    <name type="scientific">Novibacillus thermophilus</name>
    <dbReference type="NCBI Taxonomy" id="1471761"/>
    <lineage>
        <taxon>Bacteria</taxon>
        <taxon>Bacillati</taxon>
        <taxon>Bacillota</taxon>
        <taxon>Bacilli</taxon>
        <taxon>Bacillales</taxon>
        <taxon>Thermoactinomycetaceae</taxon>
        <taxon>Novibacillus</taxon>
    </lineage>
</organism>
<evidence type="ECO:0000256" key="4">
    <source>
        <dbReference type="ARBA" id="ARBA00022884"/>
    </source>
</evidence>
<dbReference type="Pfam" id="PF02978">
    <property type="entry name" value="SRP_SPB"/>
    <property type="match status" value="1"/>
</dbReference>
<dbReference type="FunFam" id="3.40.50.300:FF:000022">
    <property type="entry name" value="Signal recognition particle 54 kDa subunit"/>
    <property type="match status" value="1"/>
</dbReference>
<accession>A0A1U9K6A5</accession>
<comment type="function">
    <text evidence="9">Involved in targeting and insertion of nascent membrane proteins into the cytoplasmic membrane. Binds to the hydrophobic signal sequence of the ribosome-nascent chain (RNC) as it emerges from the ribosomes. The SRP-RNC complex is then targeted to the cytoplasmic membrane where it interacts with the SRP receptor FtsY.</text>
</comment>
<dbReference type="Gene3D" id="3.40.50.300">
    <property type="entry name" value="P-loop containing nucleotide triphosphate hydrolases"/>
    <property type="match status" value="1"/>
</dbReference>
<dbReference type="GO" id="GO:0003924">
    <property type="term" value="F:GTPase activity"/>
    <property type="evidence" value="ECO:0007669"/>
    <property type="project" value="UniProtKB-UniRule"/>
</dbReference>
<dbReference type="AlphaFoldDB" id="A0A1U9K6A5"/>
<dbReference type="InterPro" id="IPR042101">
    <property type="entry name" value="SRP54_N_sf"/>
</dbReference>
<feature type="binding site" evidence="9">
    <location>
        <begin position="190"/>
        <end position="194"/>
    </location>
    <ligand>
        <name>GTP</name>
        <dbReference type="ChEBI" id="CHEBI:37565"/>
    </ligand>
</feature>
<evidence type="ECO:0000259" key="10">
    <source>
        <dbReference type="PROSITE" id="PS00300"/>
    </source>
</evidence>
<keyword evidence="2 9" id="KW-0547">Nucleotide-binding</keyword>
<dbReference type="InterPro" id="IPR000897">
    <property type="entry name" value="SRP54_GTPase_dom"/>
</dbReference>
<dbReference type="Gene3D" id="1.20.120.140">
    <property type="entry name" value="Signal recognition particle SRP54, nucleotide-binding domain"/>
    <property type="match status" value="1"/>
</dbReference>
<dbReference type="GO" id="GO:0006614">
    <property type="term" value="P:SRP-dependent cotranslational protein targeting to membrane"/>
    <property type="evidence" value="ECO:0007669"/>
    <property type="project" value="InterPro"/>
</dbReference>
<evidence type="ECO:0000256" key="7">
    <source>
        <dbReference type="ARBA" id="ARBA00023274"/>
    </source>
</evidence>
<dbReference type="GO" id="GO:0048500">
    <property type="term" value="C:signal recognition particle"/>
    <property type="evidence" value="ECO:0007669"/>
    <property type="project" value="UniProtKB-UniRule"/>
</dbReference>
<proteinExistence type="inferred from homology"/>
<dbReference type="GO" id="GO:0005525">
    <property type="term" value="F:GTP binding"/>
    <property type="evidence" value="ECO:0007669"/>
    <property type="project" value="UniProtKB-UniRule"/>
</dbReference>
<dbReference type="InterPro" id="IPR027417">
    <property type="entry name" value="P-loop_NTPase"/>
</dbReference>
<gene>
    <name evidence="9" type="primary">ffh</name>
    <name evidence="11" type="ORF">B0W44_07100</name>
</gene>
<comment type="domain">
    <text evidence="9">Composed of three domains: the N-terminal N domain, which is responsible for interactions with the ribosome, the central G domain, which binds GTP, and the C-terminal M domain, which binds the RNA and the signal sequence of the RNC.</text>
</comment>
<keyword evidence="3 9" id="KW-0378">Hydrolase</keyword>
<dbReference type="PANTHER" id="PTHR11564:SF5">
    <property type="entry name" value="SIGNAL RECOGNITION PARTICLE SUBUNIT SRP54"/>
    <property type="match status" value="1"/>
</dbReference>
<dbReference type="SMART" id="SM00382">
    <property type="entry name" value="AAA"/>
    <property type="match status" value="1"/>
</dbReference>
<evidence type="ECO:0000256" key="3">
    <source>
        <dbReference type="ARBA" id="ARBA00022801"/>
    </source>
</evidence>
<dbReference type="NCBIfam" id="TIGR00959">
    <property type="entry name" value="ffh"/>
    <property type="match status" value="1"/>
</dbReference>
<keyword evidence="4 9" id="KW-0694">RNA-binding</keyword>
<dbReference type="Pfam" id="PF00448">
    <property type="entry name" value="SRP54"/>
    <property type="match status" value="1"/>
</dbReference>
<dbReference type="SUPFAM" id="SSF47446">
    <property type="entry name" value="Signal peptide-binding domain"/>
    <property type="match status" value="1"/>
</dbReference>
<dbReference type="SMART" id="SM00963">
    <property type="entry name" value="SRP54_N"/>
    <property type="match status" value="1"/>
</dbReference>
<dbReference type="InterPro" id="IPR003593">
    <property type="entry name" value="AAA+_ATPase"/>
</dbReference>
<feature type="binding site" evidence="9">
    <location>
        <begin position="248"/>
        <end position="251"/>
    </location>
    <ligand>
        <name>GTP</name>
        <dbReference type="ChEBI" id="CHEBI:37565"/>
    </ligand>
</feature>
<comment type="similarity">
    <text evidence="1 9">Belongs to the GTP-binding SRP family. SRP54 subfamily.</text>
</comment>
<dbReference type="CDD" id="cd18539">
    <property type="entry name" value="SRP_G"/>
    <property type="match status" value="1"/>
</dbReference>
<dbReference type="SMART" id="SM00962">
    <property type="entry name" value="SRP54"/>
    <property type="match status" value="1"/>
</dbReference>
<dbReference type="PROSITE" id="PS00300">
    <property type="entry name" value="SRP54"/>
    <property type="match status" value="1"/>
</dbReference>
<dbReference type="STRING" id="1471761.B0W44_07100"/>
<dbReference type="SUPFAM" id="SSF52540">
    <property type="entry name" value="P-loop containing nucleoside triphosphate hydrolases"/>
    <property type="match status" value="1"/>
</dbReference>
<protein>
    <recommendedName>
        <fullName evidence="9">Signal recognition particle protein</fullName>
        <ecNumber evidence="9">3.6.5.4</ecNumber>
    </recommendedName>
    <alternativeName>
        <fullName evidence="9">Fifty-four homolog</fullName>
    </alternativeName>
</protein>
<sequence>MAFEGLAERLQATLKKLRGKGKVTEADVKEAMREVRLALLEADVNFKVVKDFVNRVKERAVDQEVMKSLTPGQQVIKVVNDELTQLMGGSQSKLAQSHRPPTVVMMVGLQGAGKTTTTAKLARYLQKQNHHPMLVACDVYRPAAIKQLQVLGEQLNVPVFAKGENDRPVSIAQEAVTKAKEEHCDYVLIDTAGRLHVDEELMSELADMREAVSPDEILLVVDAMTGQDAVNVAERFHRELELSGVVLTKLDGDTRGGAALSVKAVTGCPIKFVGMGEKVDALEPFHPDRMAGRILGMGDVLTLIEKAQANVDAERAAELEKKIRQQQFTFDDFLEQLEQVRNMGPLDEVLGMLPGMNKIKGFKNLQVDENQLARVEAIVLSMTPEEKAHPEIINASRRRRIARGSGTQVQDVNRLLKQFNDMKKMMKQFTNMTKGGKRRRGGFKFPFMQ</sequence>
<dbReference type="KEGG" id="ntr:B0W44_07100"/>
<dbReference type="Proteomes" id="UP000188603">
    <property type="component" value="Chromosome"/>
</dbReference>
<dbReference type="InterPro" id="IPR013822">
    <property type="entry name" value="Signal_recog_particl_SRP54_hlx"/>
</dbReference>
<dbReference type="InterPro" id="IPR004125">
    <property type="entry name" value="Signal_recog_particle_SRP54_M"/>
</dbReference>
<keyword evidence="7 9" id="KW-0687">Ribonucleoprotein</keyword>
<keyword evidence="9" id="KW-0963">Cytoplasm</keyword>
<dbReference type="EC" id="3.6.5.4" evidence="9"/>
<feature type="domain" description="SRP54-type proteins GTP-binding" evidence="10">
    <location>
        <begin position="269"/>
        <end position="282"/>
    </location>
</feature>
<name>A0A1U9K6A5_9BACL</name>
<reference evidence="11 12" key="1">
    <citation type="journal article" date="2015" name="Int. J. Syst. Evol. Microbiol.">
        <title>Novibacillus thermophilus gen. nov., sp. nov., a Gram-staining-negative and moderately thermophilic member of the family Thermoactinomycetaceae.</title>
        <authorList>
            <person name="Yang G."/>
            <person name="Chen J."/>
            <person name="Zhou S."/>
        </authorList>
    </citation>
    <scope>NUCLEOTIDE SEQUENCE [LARGE SCALE GENOMIC DNA]</scope>
    <source>
        <strain evidence="11 12">SG-1</strain>
    </source>
</reference>
<dbReference type="EMBL" id="CP019699">
    <property type="protein sequence ID" value="AQS55585.1"/>
    <property type="molecule type" value="Genomic_DNA"/>
</dbReference>
<comment type="subcellular location">
    <subcellularLocation>
        <location evidence="9">Cytoplasm</location>
    </subcellularLocation>
    <text evidence="9">The SRP-RNC complex is targeted to the cytoplasmic membrane.</text>
</comment>
<dbReference type="Gene3D" id="1.10.260.30">
    <property type="entry name" value="Signal recognition particle, SRP54 subunit, M-domain"/>
    <property type="match status" value="1"/>
</dbReference>
<dbReference type="RefSeq" id="WP_077719451.1">
    <property type="nucleotide sequence ID" value="NZ_CP019699.1"/>
</dbReference>
<keyword evidence="12" id="KW-1185">Reference proteome</keyword>
<dbReference type="InterPro" id="IPR022941">
    <property type="entry name" value="SRP54"/>
</dbReference>
<evidence type="ECO:0000256" key="9">
    <source>
        <dbReference type="HAMAP-Rule" id="MF_00306"/>
    </source>
</evidence>
<dbReference type="HAMAP" id="MF_00306">
    <property type="entry name" value="SRP54"/>
    <property type="match status" value="1"/>
</dbReference>
<evidence type="ECO:0000256" key="5">
    <source>
        <dbReference type="ARBA" id="ARBA00023134"/>
    </source>
</evidence>
<dbReference type="OrthoDB" id="9804720at2"/>
<evidence type="ECO:0000313" key="11">
    <source>
        <dbReference type="EMBL" id="AQS55585.1"/>
    </source>
</evidence>
<comment type="subunit">
    <text evidence="9">Part of the signal recognition particle protein translocation system, which is composed of SRP and FtsY.</text>
</comment>